<dbReference type="RefSeq" id="XP_009041034.1">
    <property type="nucleotide sequence ID" value="XM_009042786.1"/>
</dbReference>
<evidence type="ECO:0000313" key="2">
    <source>
        <dbReference type="Proteomes" id="UP000002729"/>
    </source>
</evidence>
<dbReference type="GeneID" id="20226169"/>
<name>F0YKP5_AURAN</name>
<keyword evidence="2" id="KW-1185">Reference proteome</keyword>
<dbReference type="InParanoid" id="F0YKP5"/>
<reference evidence="1 2" key="1">
    <citation type="journal article" date="2011" name="Proc. Natl. Acad. Sci. U.S.A.">
        <title>Niche of harmful alga Aureococcus anophagefferens revealed through ecogenomics.</title>
        <authorList>
            <person name="Gobler C.J."/>
            <person name="Berry D.L."/>
            <person name="Dyhrman S.T."/>
            <person name="Wilhelm S.W."/>
            <person name="Salamov A."/>
            <person name="Lobanov A.V."/>
            <person name="Zhang Y."/>
            <person name="Collier J.L."/>
            <person name="Wurch L.L."/>
            <person name="Kustka A.B."/>
            <person name="Dill B.D."/>
            <person name="Shah M."/>
            <person name="VerBerkmoes N.C."/>
            <person name="Kuo A."/>
            <person name="Terry A."/>
            <person name="Pangilinan J."/>
            <person name="Lindquist E.A."/>
            <person name="Lucas S."/>
            <person name="Paulsen I.T."/>
            <person name="Hattenrath-Lehmann T.K."/>
            <person name="Talmage S.C."/>
            <person name="Walker E.A."/>
            <person name="Koch F."/>
            <person name="Burson A.M."/>
            <person name="Marcoval M.A."/>
            <person name="Tang Y.Z."/>
            <person name="Lecleir G.R."/>
            <person name="Coyne K.J."/>
            <person name="Berg G.M."/>
            <person name="Bertrand E.M."/>
            <person name="Saito M.A."/>
            <person name="Gladyshev V.N."/>
            <person name="Grigoriev I.V."/>
        </authorList>
    </citation>
    <scope>NUCLEOTIDE SEQUENCE [LARGE SCALE GENOMIC DNA]</scope>
    <source>
        <strain evidence="2">CCMP 1984</strain>
    </source>
</reference>
<dbReference type="AlphaFoldDB" id="F0YKP5"/>
<accession>F0YKP5</accession>
<proteinExistence type="predicted"/>
<gene>
    <name evidence="1" type="ORF">AURANDRAFT_67300</name>
</gene>
<evidence type="ECO:0000313" key="1">
    <source>
        <dbReference type="EMBL" id="EGB04324.1"/>
    </source>
</evidence>
<dbReference type="Proteomes" id="UP000002729">
    <property type="component" value="Unassembled WGS sequence"/>
</dbReference>
<protein>
    <submittedName>
        <fullName evidence="1">Uncharacterized protein</fullName>
    </submittedName>
</protein>
<sequence>MPPETLPREGNQRSPDGRLSSFGFSGTIAHGAFVSLALGLPLNKRISRSAYKERGRILIICECLQAARVDLFDHHFTLYFSMVWTHTDSEKTGWHLWRTRPELHLYQGVAGDVASLHLVGDADTVDIQHMVGRTAGCFGSSSGVRAFHGGHKLPSLGPFLVNALTSLRPGALGVSRQKINNAVGFVKRSCQCVVLDLIHSSSLGELSLPPVATPVILVADKPSHVTAKAAVQDISIVATTHVRVMYTSANSLQADSLEASQMGLVGEIKQKNQHQASQLPNEDGLLLSAANVNHVLSSAAVSMFGGIRLLSSRGDVLTLAWNNTCTA</sequence>
<dbReference type="KEGG" id="aaf:AURANDRAFT_67300"/>
<organism evidence="2">
    <name type="scientific">Aureococcus anophagefferens</name>
    <name type="common">Harmful bloom alga</name>
    <dbReference type="NCBI Taxonomy" id="44056"/>
    <lineage>
        <taxon>Eukaryota</taxon>
        <taxon>Sar</taxon>
        <taxon>Stramenopiles</taxon>
        <taxon>Ochrophyta</taxon>
        <taxon>Pelagophyceae</taxon>
        <taxon>Pelagomonadales</taxon>
        <taxon>Pelagomonadaceae</taxon>
        <taxon>Aureococcus</taxon>
    </lineage>
</organism>
<dbReference type="EMBL" id="GL833153">
    <property type="protein sequence ID" value="EGB04324.1"/>
    <property type="molecule type" value="Genomic_DNA"/>
</dbReference>